<accession>A0A1I4ZDF1</accession>
<dbReference type="RefSeq" id="WP_092834413.1">
    <property type="nucleotide sequence ID" value="NZ_FOVP01000003.1"/>
</dbReference>
<gene>
    <name evidence="1" type="ORF">SAMN04487859_103143</name>
</gene>
<dbReference type="EMBL" id="FOVP01000003">
    <property type="protein sequence ID" value="SFN48311.1"/>
    <property type="molecule type" value="Genomic_DNA"/>
</dbReference>
<dbReference type="AlphaFoldDB" id="A0A1I4ZDF1"/>
<protein>
    <recommendedName>
        <fullName evidence="3">Phosphatidate cytidylyltransferase</fullName>
    </recommendedName>
</protein>
<reference evidence="2" key="1">
    <citation type="submission" date="2016-10" db="EMBL/GenBank/DDBJ databases">
        <authorList>
            <person name="Varghese N."/>
            <person name="Submissions S."/>
        </authorList>
    </citation>
    <scope>NUCLEOTIDE SEQUENCE [LARGE SCALE GENOMIC DNA]</scope>
    <source>
        <strain evidence="2">DSM 28463</strain>
    </source>
</reference>
<evidence type="ECO:0008006" key="3">
    <source>
        <dbReference type="Google" id="ProtNLM"/>
    </source>
</evidence>
<sequence>MNATQVMAQLRQVIEADQAPLSTPAQTMAEAIRARHGAAVRALIFYGSALREGEAAEKMLDFYVIVDSYRAVHGRGLASLAAWLLPPSVHFLEITDANGNRLRSKYAVVSEAAFLRRASGGSLESMLWARFTQPATVVTDDPGLRARLIDTLAHACRHFAAQVTPLLCGQQQPGDVWVRGLCESYRTELRPENPAPRAIEIVARFPERYARLSAILLPQDKDGAPDLPDAGGLRRMACAGKWALRRVIGKPLGALRVLKAATTFDAGLDYILEKVASHSGVKLEVSESERRHPVLHAPKLAWRLYRAGAFR</sequence>
<keyword evidence="2" id="KW-1185">Reference proteome</keyword>
<name>A0A1I4ZDF1_9RHOB</name>
<dbReference type="Proteomes" id="UP000198599">
    <property type="component" value="Unassembled WGS sequence"/>
</dbReference>
<dbReference type="STRING" id="1005928.SAMN04487859_103143"/>
<proteinExistence type="predicted"/>
<dbReference type="OrthoDB" id="7340718at2"/>
<organism evidence="1 2">
    <name type="scientific">Roseovarius lutimaris</name>
    <dbReference type="NCBI Taxonomy" id="1005928"/>
    <lineage>
        <taxon>Bacteria</taxon>
        <taxon>Pseudomonadati</taxon>
        <taxon>Pseudomonadota</taxon>
        <taxon>Alphaproteobacteria</taxon>
        <taxon>Rhodobacterales</taxon>
        <taxon>Roseobacteraceae</taxon>
        <taxon>Roseovarius</taxon>
    </lineage>
</organism>
<evidence type="ECO:0000313" key="2">
    <source>
        <dbReference type="Proteomes" id="UP000198599"/>
    </source>
</evidence>
<evidence type="ECO:0000313" key="1">
    <source>
        <dbReference type="EMBL" id="SFN48311.1"/>
    </source>
</evidence>